<evidence type="ECO:0000313" key="2">
    <source>
        <dbReference type="EMBL" id="GGG33546.1"/>
    </source>
</evidence>
<reference evidence="2 3" key="1">
    <citation type="journal article" date="2014" name="Int. J. Syst. Evol. Microbiol.">
        <title>Complete genome sequence of Corynebacterium casei LMG S-19264T (=DSM 44701T), isolated from a smear-ripened cheese.</title>
        <authorList>
            <consortium name="US DOE Joint Genome Institute (JGI-PGF)"/>
            <person name="Walter F."/>
            <person name="Albersmeier A."/>
            <person name="Kalinowski J."/>
            <person name="Ruckert C."/>
        </authorList>
    </citation>
    <scope>NUCLEOTIDE SEQUENCE [LARGE SCALE GENOMIC DNA]</scope>
    <source>
        <strain evidence="2 3">CGMCC 1.16330</strain>
    </source>
</reference>
<dbReference type="Proteomes" id="UP000597507">
    <property type="component" value="Unassembled WGS sequence"/>
</dbReference>
<dbReference type="AlphaFoldDB" id="A0A8J3EDS9"/>
<gene>
    <name evidence="2" type="ORF">GCM10010964_21820</name>
</gene>
<dbReference type="Gene3D" id="3.40.50.300">
    <property type="entry name" value="P-loop containing nucleotide triphosphate hydrolases"/>
    <property type="match status" value="1"/>
</dbReference>
<dbReference type="InterPro" id="IPR018647">
    <property type="entry name" value="SLFN_3-like_DNA/RNA_helicase"/>
</dbReference>
<dbReference type="EMBL" id="BMKS01000005">
    <property type="protein sequence ID" value="GGG33546.1"/>
    <property type="molecule type" value="Genomic_DNA"/>
</dbReference>
<dbReference type="InterPro" id="IPR027417">
    <property type="entry name" value="P-loop_NTPase"/>
</dbReference>
<dbReference type="RefSeq" id="WP_188900043.1">
    <property type="nucleotide sequence ID" value="NZ_BMKS01000005.1"/>
</dbReference>
<evidence type="ECO:0000313" key="3">
    <source>
        <dbReference type="Proteomes" id="UP000597507"/>
    </source>
</evidence>
<dbReference type="Pfam" id="PF09848">
    <property type="entry name" value="SLFN-g3_helicase"/>
    <property type="match status" value="1"/>
</dbReference>
<dbReference type="SUPFAM" id="SSF52540">
    <property type="entry name" value="P-loop containing nucleoside triphosphate hydrolases"/>
    <property type="match status" value="1"/>
</dbReference>
<accession>A0A8J3EDS9</accession>
<feature type="domain" description="Schlafen group 3-like DNA/RNA helicase" evidence="1">
    <location>
        <begin position="240"/>
        <end position="619"/>
    </location>
</feature>
<evidence type="ECO:0000259" key="1">
    <source>
        <dbReference type="Pfam" id="PF09848"/>
    </source>
</evidence>
<organism evidence="2 3">
    <name type="scientific">Caldovatus sediminis</name>
    <dbReference type="NCBI Taxonomy" id="2041189"/>
    <lineage>
        <taxon>Bacteria</taxon>
        <taxon>Pseudomonadati</taxon>
        <taxon>Pseudomonadota</taxon>
        <taxon>Alphaproteobacteria</taxon>
        <taxon>Acetobacterales</taxon>
        <taxon>Roseomonadaceae</taxon>
        <taxon>Caldovatus</taxon>
    </lineage>
</organism>
<proteinExistence type="predicted"/>
<name>A0A8J3EDS9_9PROT</name>
<keyword evidence="3" id="KW-1185">Reference proteome</keyword>
<sequence length="671" mass="72453">MRAWLSLSVPELLALPPRDVAARLAFAQAARHATLELAQRNAWEAGARLLQAALAGAPEGWRVLLEYDLLRLERRADAVLLTDRAILVLEFKHGARGFAAADLRQAEDYALDLHDFHAGSRAHPVVPVLVATEAPDPPRFDPPLLWHGVAPVLRANGAGLGALIAAVQAAIGPPPRPLDPLAWEAAPYRPVPTVLEAATLLWRRNSVAEIAAARADAPNLTRTAAAIARAIGAARAEGARSIVFVTGIPGAGKTLCGLNVVFGALREHGAAFLTGNVPLVAVLREALARDAAPEGGRALSAARGRTRTALQNVHRFLEHYVVRPDHVPEERVIVFDEAQRAWDARQATRDTQRRASRLTMSEPAHTLEIMGRRAGWAVIVALIGNGQEINTGEAGLAEWGRVIAADPRWRAVAARRVAEATEPTQRLADGPAPWLTFDDDLDLAVPVRSIRDAAGAPWVDAVLRGDAAAARAIAREAGGVPFLLTRDLAAARAGLRALARGLRRAGLVASAGAKRLRAEGLGVQVPEVADWFLNRWPDVRSSEALETYATEYDCQGLELDLVGLAWGGDFLRTEAGWQARRFAGDRWQVVRGEEERRFIRNTYRVLLTRARYETVIWVPRGSPAEDPWHDRTRPAAEMDAVAAFLLACGARPLDAAPGPGHEARAPARSLV</sequence>
<comment type="caution">
    <text evidence="2">The sequence shown here is derived from an EMBL/GenBank/DDBJ whole genome shotgun (WGS) entry which is preliminary data.</text>
</comment>
<protein>
    <recommendedName>
        <fullName evidence="1">Schlafen group 3-like DNA/RNA helicase domain-containing protein</fullName>
    </recommendedName>
</protein>